<reference evidence="1 2" key="1">
    <citation type="journal article" date="2013" name="Curr. Biol.">
        <title>Shared signatures of parasitism and phylogenomics unite Cryptomycota and microsporidia.</title>
        <authorList>
            <person name="James T.Y."/>
            <person name="Pelin A."/>
            <person name="Bonen L."/>
            <person name="Ahrendt S."/>
            <person name="Sain D."/>
            <person name="Corradi N."/>
            <person name="Stajich J.E."/>
        </authorList>
    </citation>
    <scope>NUCLEOTIDE SEQUENCE [LARGE SCALE GENOMIC DNA]</scope>
    <source>
        <strain evidence="1 2">CSF55</strain>
    </source>
</reference>
<sequence>MVAIFHLYGNSICNCISNDLPGFAQNAFNSVLALIIKKSWKKIDEKDGDEFVENIIAMNQYKTLKAIIERFSNHNEIFSITEKRYMNVFKEKWISRIFVCTVGAIKSNNLNNDLIDIITLCLKYDMRDIEDSDETDYESISILRLVCAMISIKKNSVFRSEERVRFLNWLIDVITNGMTDPELLHAFHIISKFISVQELFTLSKHETIINTLLELTELFISNNDLFEVCELSTIFSTWRNWCINLKENEYLTLKNASRKVI</sequence>
<evidence type="ECO:0000313" key="1">
    <source>
        <dbReference type="EMBL" id="EPZ30903.1"/>
    </source>
</evidence>
<dbReference type="EMBL" id="KE561347">
    <property type="protein sequence ID" value="EPZ30903.1"/>
    <property type="molecule type" value="Genomic_DNA"/>
</dbReference>
<dbReference type="Proteomes" id="UP000030755">
    <property type="component" value="Unassembled WGS sequence"/>
</dbReference>
<gene>
    <name evidence="1" type="ORF">O9G_002780</name>
</gene>
<proteinExistence type="predicted"/>
<dbReference type="AlphaFoldDB" id="A0A075AMP0"/>
<dbReference type="HOGENOM" id="CLU_1066186_0_0_1"/>
<name>A0A075AMP0_ROZAC</name>
<protein>
    <submittedName>
        <fullName evidence="1">Uncharacterized protein</fullName>
    </submittedName>
</protein>
<accession>A0A075AMP0</accession>
<evidence type="ECO:0000313" key="2">
    <source>
        <dbReference type="Proteomes" id="UP000030755"/>
    </source>
</evidence>
<organism evidence="1 2">
    <name type="scientific">Rozella allomycis (strain CSF55)</name>
    <dbReference type="NCBI Taxonomy" id="988480"/>
    <lineage>
        <taxon>Eukaryota</taxon>
        <taxon>Fungi</taxon>
        <taxon>Fungi incertae sedis</taxon>
        <taxon>Cryptomycota</taxon>
        <taxon>Cryptomycota incertae sedis</taxon>
        <taxon>Rozella</taxon>
    </lineage>
</organism>
<keyword evidence="2" id="KW-1185">Reference proteome</keyword>